<dbReference type="HOGENOM" id="CLU_061236_0_0_1"/>
<proteinExistence type="predicted"/>
<dbReference type="Proteomes" id="UP000054549">
    <property type="component" value="Unassembled WGS sequence"/>
</dbReference>
<feature type="region of interest" description="Disordered" evidence="1">
    <location>
        <begin position="1"/>
        <end position="85"/>
    </location>
</feature>
<protein>
    <submittedName>
        <fullName evidence="2">Uncharacterized protein</fullName>
    </submittedName>
</protein>
<accession>A0A0C2XKX7</accession>
<gene>
    <name evidence="2" type="ORF">M378DRAFT_67315</name>
</gene>
<organism evidence="2 3">
    <name type="scientific">Amanita muscaria (strain Koide BX008)</name>
    <dbReference type="NCBI Taxonomy" id="946122"/>
    <lineage>
        <taxon>Eukaryota</taxon>
        <taxon>Fungi</taxon>
        <taxon>Dikarya</taxon>
        <taxon>Basidiomycota</taxon>
        <taxon>Agaricomycotina</taxon>
        <taxon>Agaricomycetes</taxon>
        <taxon>Agaricomycetidae</taxon>
        <taxon>Agaricales</taxon>
        <taxon>Pluteineae</taxon>
        <taxon>Amanitaceae</taxon>
        <taxon>Amanita</taxon>
    </lineage>
</organism>
<feature type="compositionally biased region" description="Polar residues" evidence="1">
    <location>
        <begin position="34"/>
        <end position="83"/>
    </location>
</feature>
<sequence>MPPPYEPSSLASSTETPSTTSTVSSPHESPATEYESSLNRPSIPRVNSSPTLTIPQSNVSGSSQRLTPSPTAGPSQSSLTSPSDHTHLAARNTQITDLSEEFDYEPAPSPSTAGASSNPYISDDLLNGVSIGFEPPPMSAQLGTWNKALPTIISLPFGRSVPLHIQAPSWRHVLKLLARLPGTSIQPTIEALAETKTEHKLRTVIQFAKPHLASTEWRVILWFTLEHPVPSNVPGSPRYVNDVNVLPWSYTFSQPPQLLRGGSDSQLAKAYTIPVTSSLSFPKLPITCPDLAMYLHAAMEVSRRHINDSSSGVRKLAKMIDFCYPNANADETASTERRGVGNLFKRVIGRNNNRKRGGNEDTYDLVTPFVADEWG</sequence>
<feature type="compositionally biased region" description="Low complexity" evidence="1">
    <location>
        <begin position="7"/>
        <end position="29"/>
    </location>
</feature>
<evidence type="ECO:0000313" key="3">
    <source>
        <dbReference type="Proteomes" id="UP000054549"/>
    </source>
</evidence>
<reference evidence="2 3" key="1">
    <citation type="submission" date="2014-04" db="EMBL/GenBank/DDBJ databases">
        <title>Evolutionary Origins and Diversification of the Mycorrhizal Mutualists.</title>
        <authorList>
            <consortium name="DOE Joint Genome Institute"/>
            <consortium name="Mycorrhizal Genomics Consortium"/>
            <person name="Kohler A."/>
            <person name="Kuo A."/>
            <person name="Nagy L.G."/>
            <person name="Floudas D."/>
            <person name="Copeland A."/>
            <person name="Barry K.W."/>
            <person name="Cichocki N."/>
            <person name="Veneault-Fourrey C."/>
            <person name="LaButti K."/>
            <person name="Lindquist E.A."/>
            <person name="Lipzen A."/>
            <person name="Lundell T."/>
            <person name="Morin E."/>
            <person name="Murat C."/>
            <person name="Riley R."/>
            <person name="Ohm R."/>
            <person name="Sun H."/>
            <person name="Tunlid A."/>
            <person name="Henrissat B."/>
            <person name="Grigoriev I.V."/>
            <person name="Hibbett D.S."/>
            <person name="Martin F."/>
        </authorList>
    </citation>
    <scope>NUCLEOTIDE SEQUENCE [LARGE SCALE GENOMIC DNA]</scope>
    <source>
        <strain evidence="2 3">Koide BX008</strain>
    </source>
</reference>
<keyword evidence="3" id="KW-1185">Reference proteome</keyword>
<name>A0A0C2XKX7_AMAMK</name>
<dbReference type="InParanoid" id="A0A0C2XKX7"/>
<evidence type="ECO:0000313" key="2">
    <source>
        <dbReference type="EMBL" id="KIL70171.1"/>
    </source>
</evidence>
<dbReference type="OrthoDB" id="3269480at2759"/>
<evidence type="ECO:0000256" key="1">
    <source>
        <dbReference type="SAM" id="MobiDB-lite"/>
    </source>
</evidence>
<dbReference type="STRING" id="946122.A0A0C2XKX7"/>
<dbReference type="AlphaFoldDB" id="A0A0C2XKX7"/>
<dbReference type="EMBL" id="KN818224">
    <property type="protein sequence ID" value="KIL70171.1"/>
    <property type="molecule type" value="Genomic_DNA"/>
</dbReference>